<comment type="similarity">
    <text evidence="1 3">Belongs to the type-B carboxylesterase/lipase family.</text>
</comment>
<dbReference type="PANTHER" id="PTHR11559">
    <property type="entry name" value="CARBOXYLESTERASE"/>
    <property type="match status" value="1"/>
</dbReference>
<dbReference type="GO" id="GO:0016787">
    <property type="term" value="F:hydrolase activity"/>
    <property type="evidence" value="ECO:0007669"/>
    <property type="project" value="UniProtKB-KW"/>
</dbReference>
<name>A0A8E2JST7_9PEZI</name>
<dbReference type="InterPro" id="IPR019826">
    <property type="entry name" value="Carboxylesterase_B_AS"/>
</dbReference>
<sequence>MLAELRLNTTGPIVDLGYARYEGVHNESVEYVTCPQADIMFLKRRPSINTWFGIRYAQPPTGELRWRAPRDIELNNSYSRTETISASAQGPICVQGTPQWRVAGNSMTPFRPIGTEDCLLLDVLAPAHPISSSLPVMVQIHGGGYTQGNSEYYAGYSLVNQSRGALVYVTIQYRLSAYGFLSSEEIKRSGTANAGLLDQRAALMWVQRHISKFGGDPNKVTVYGGSAGGGSVTAQMIMYGGVSSPPFRAAVAEYPWWQSYSNDSLLELQYSGLLSAANCTSLTCLRSLPEDTLATASQTTYTNAYVSGLYGYGNFYYGPSVDGDIIRDLPSNEFKQGHFTKVPLLLDRDGYEGYAFTNKSENITAEETADLQTLFPFAQQSFFSRLYELYPKEAFNSTFFQRQTWFGDFIINCPTYYMASALSDWGLPVWKLIFNAGSQQHGATHSIIFDITYGCKSIILITKTSAGQNRTLASITKDWMLSFTTHLDPNAVAYSGVEKPYWPKYQAAGTSNFSVIDVNYTQIGVVGDFDVSAQCDFWHAMSYIVRN</sequence>
<evidence type="ECO:0000313" key="5">
    <source>
        <dbReference type="EMBL" id="OCL08234.1"/>
    </source>
</evidence>
<dbReference type="InterPro" id="IPR002018">
    <property type="entry name" value="CarbesteraseB"/>
</dbReference>
<evidence type="ECO:0000256" key="3">
    <source>
        <dbReference type="RuleBase" id="RU361235"/>
    </source>
</evidence>
<feature type="domain" description="Carboxylesterase type B" evidence="4">
    <location>
        <begin position="46"/>
        <end position="538"/>
    </location>
</feature>
<dbReference type="Gene3D" id="3.40.50.1820">
    <property type="entry name" value="alpha/beta hydrolase"/>
    <property type="match status" value="1"/>
</dbReference>
<dbReference type="PROSITE" id="PS00122">
    <property type="entry name" value="CARBOXYLESTERASE_B_1"/>
    <property type="match status" value="1"/>
</dbReference>
<dbReference type="Pfam" id="PF00135">
    <property type="entry name" value="COesterase"/>
    <property type="match status" value="1"/>
</dbReference>
<dbReference type="EC" id="3.1.1.-" evidence="3"/>
<keyword evidence="2 3" id="KW-0378">Hydrolase</keyword>
<evidence type="ECO:0000259" key="4">
    <source>
        <dbReference type="Pfam" id="PF00135"/>
    </source>
</evidence>
<dbReference type="AlphaFoldDB" id="A0A8E2JST7"/>
<evidence type="ECO:0000313" key="6">
    <source>
        <dbReference type="Proteomes" id="UP000250140"/>
    </source>
</evidence>
<dbReference type="OrthoDB" id="408631at2759"/>
<gene>
    <name evidence="5" type="ORF">AOQ84DRAFT_407264</name>
</gene>
<evidence type="ECO:0000256" key="2">
    <source>
        <dbReference type="ARBA" id="ARBA00022801"/>
    </source>
</evidence>
<accession>A0A8E2JST7</accession>
<dbReference type="InterPro" id="IPR029058">
    <property type="entry name" value="AB_hydrolase_fold"/>
</dbReference>
<proteinExistence type="inferred from homology"/>
<organism evidence="5 6">
    <name type="scientific">Glonium stellatum</name>
    <dbReference type="NCBI Taxonomy" id="574774"/>
    <lineage>
        <taxon>Eukaryota</taxon>
        <taxon>Fungi</taxon>
        <taxon>Dikarya</taxon>
        <taxon>Ascomycota</taxon>
        <taxon>Pezizomycotina</taxon>
        <taxon>Dothideomycetes</taxon>
        <taxon>Pleosporomycetidae</taxon>
        <taxon>Gloniales</taxon>
        <taxon>Gloniaceae</taxon>
        <taxon>Glonium</taxon>
    </lineage>
</organism>
<keyword evidence="6" id="KW-1185">Reference proteome</keyword>
<dbReference type="EMBL" id="KV749689">
    <property type="protein sequence ID" value="OCL08234.1"/>
    <property type="molecule type" value="Genomic_DNA"/>
</dbReference>
<protein>
    <recommendedName>
        <fullName evidence="3">Carboxylic ester hydrolase</fullName>
        <ecNumber evidence="3">3.1.1.-</ecNumber>
    </recommendedName>
</protein>
<reference evidence="5 6" key="1">
    <citation type="journal article" date="2016" name="Nat. Commun.">
        <title>Ectomycorrhizal ecology is imprinted in the genome of the dominant symbiotic fungus Cenococcum geophilum.</title>
        <authorList>
            <consortium name="DOE Joint Genome Institute"/>
            <person name="Peter M."/>
            <person name="Kohler A."/>
            <person name="Ohm R.A."/>
            <person name="Kuo A."/>
            <person name="Krutzmann J."/>
            <person name="Morin E."/>
            <person name="Arend M."/>
            <person name="Barry K.W."/>
            <person name="Binder M."/>
            <person name="Choi C."/>
            <person name="Clum A."/>
            <person name="Copeland A."/>
            <person name="Grisel N."/>
            <person name="Haridas S."/>
            <person name="Kipfer T."/>
            <person name="LaButti K."/>
            <person name="Lindquist E."/>
            <person name="Lipzen A."/>
            <person name="Maire R."/>
            <person name="Meier B."/>
            <person name="Mihaltcheva S."/>
            <person name="Molinier V."/>
            <person name="Murat C."/>
            <person name="Poggeler S."/>
            <person name="Quandt C.A."/>
            <person name="Sperisen C."/>
            <person name="Tritt A."/>
            <person name="Tisserant E."/>
            <person name="Crous P.W."/>
            <person name="Henrissat B."/>
            <person name="Nehls U."/>
            <person name="Egli S."/>
            <person name="Spatafora J.W."/>
            <person name="Grigoriev I.V."/>
            <person name="Martin F.M."/>
        </authorList>
    </citation>
    <scope>NUCLEOTIDE SEQUENCE [LARGE SCALE GENOMIC DNA]</scope>
    <source>
        <strain evidence="5 6">CBS 207.34</strain>
    </source>
</reference>
<dbReference type="SUPFAM" id="SSF53474">
    <property type="entry name" value="alpha/beta-Hydrolases"/>
    <property type="match status" value="1"/>
</dbReference>
<dbReference type="Proteomes" id="UP000250140">
    <property type="component" value="Unassembled WGS sequence"/>
</dbReference>
<dbReference type="InterPro" id="IPR050309">
    <property type="entry name" value="Type-B_Carboxylest/Lipase"/>
</dbReference>
<evidence type="ECO:0000256" key="1">
    <source>
        <dbReference type="ARBA" id="ARBA00005964"/>
    </source>
</evidence>